<dbReference type="Proteomes" id="UP000515158">
    <property type="component" value="Unplaced"/>
</dbReference>
<organism evidence="4">
    <name type="scientific">Thrips palmi</name>
    <name type="common">Melon thrips</name>
    <dbReference type="NCBI Taxonomy" id="161013"/>
    <lineage>
        <taxon>Eukaryota</taxon>
        <taxon>Metazoa</taxon>
        <taxon>Ecdysozoa</taxon>
        <taxon>Arthropoda</taxon>
        <taxon>Hexapoda</taxon>
        <taxon>Insecta</taxon>
        <taxon>Pterygota</taxon>
        <taxon>Neoptera</taxon>
        <taxon>Paraneoptera</taxon>
        <taxon>Thysanoptera</taxon>
        <taxon>Terebrantia</taxon>
        <taxon>Thripoidea</taxon>
        <taxon>Thripidae</taxon>
        <taxon>Thrips</taxon>
    </lineage>
</organism>
<keyword evidence="2" id="KW-0560">Oxidoreductase</keyword>
<dbReference type="AlphaFoldDB" id="A0A6P8YEX9"/>
<accession>A0A6P8YEX9</accession>
<dbReference type="InterPro" id="IPR036396">
    <property type="entry name" value="Cyt_P450_sf"/>
</dbReference>
<dbReference type="InParanoid" id="A0A6P8YEX9"/>
<dbReference type="SUPFAM" id="SSF48264">
    <property type="entry name" value="Cytochrome P450"/>
    <property type="match status" value="1"/>
</dbReference>
<evidence type="ECO:0000256" key="2">
    <source>
        <dbReference type="ARBA" id="ARBA00023033"/>
    </source>
</evidence>
<protein>
    <submittedName>
        <fullName evidence="4">Probable cytochrome P450 4aa1</fullName>
    </submittedName>
</protein>
<dbReference type="GO" id="GO:0005506">
    <property type="term" value="F:iron ion binding"/>
    <property type="evidence" value="ECO:0007669"/>
    <property type="project" value="InterPro"/>
</dbReference>
<dbReference type="KEGG" id="tpal:117641629"/>
<dbReference type="PANTHER" id="PTHR24301">
    <property type="entry name" value="THROMBOXANE-A SYNTHASE"/>
    <property type="match status" value="1"/>
</dbReference>
<comment type="similarity">
    <text evidence="1">Belongs to the cytochrome P450 family.</text>
</comment>
<dbReference type="GO" id="GO:0016705">
    <property type="term" value="F:oxidoreductase activity, acting on paired donors, with incorporation or reduction of molecular oxygen"/>
    <property type="evidence" value="ECO:0007669"/>
    <property type="project" value="InterPro"/>
</dbReference>
<reference evidence="4" key="1">
    <citation type="submission" date="2025-08" db="UniProtKB">
        <authorList>
            <consortium name="RefSeq"/>
        </authorList>
    </citation>
    <scope>IDENTIFICATION</scope>
    <source>
        <tissue evidence="4">Total insect</tissue>
    </source>
</reference>
<dbReference type="GeneID" id="117641629"/>
<dbReference type="Pfam" id="PF00067">
    <property type="entry name" value="p450"/>
    <property type="match status" value="1"/>
</dbReference>
<dbReference type="GO" id="GO:0004497">
    <property type="term" value="F:monooxygenase activity"/>
    <property type="evidence" value="ECO:0007669"/>
    <property type="project" value="UniProtKB-KW"/>
</dbReference>
<keyword evidence="2" id="KW-0503">Monooxygenase</keyword>
<dbReference type="GO" id="GO:0020037">
    <property type="term" value="F:heme binding"/>
    <property type="evidence" value="ECO:0007669"/>
    <property type="project" value="InterPro"/>
</dbReference>
<gene>
    <name evidence="4" type="primary">LOC117641629</name>
</gene>
<name>A0A6P8YEX9_THRPL</name>
<dbReference type="OrthoDB" id="1470350at2759"/>
<dbReference type="Gene3D" id="1.10.630.10">
    <property type="entry name" value="Cytochrome P450"/>
    <property type="match status" value="1"/>
</dbReference>
<keyword evidence="3" id="KW-1185">Reference proteome</keyword>
<evidence type="ECO:0000313" key="3">
    <source>
        <dbReference type="Proteomes" id="UP000515158"/>
    </source>
</evidence>
<proteinExistence type="inferred from homology"/>
<dbReference type="InterPro" id="IPR001128">
    <property type="entry name" value="Cyt_P450"/>
</dbReference>
<evidence type="ECO:0000313" key="4">
    <source>
        <dbReference type="RefSeq" id="XP_034235006.1"/>
    </source>
</evidence>
<dbReference type="RefSeq" id="XP_034235006.1">
    <property type="nucleotide sequence ID" value="XM_034379115.1"/>
</dbReference>
<evidence type="ECO:0000256" key="1">
    <source>
        <dbReference type="ARBA" id="ARBA00010617"/>
    </source>
</evidence>
<sequence length="155" mass="18046">MALVVVALLVAVLVLAVQRLLRAYTRFRKMELAIPGPPSLPVLGNALDFLNVTEENVWPILRRLWGHRYELSRFSMLGRLVVIVSDADHIEKLMKRRDLQDKSRFSYEFIEYFSRRGLVTLNGAEWRSHRRALQPAFHQDVLDRWVHAGSGWKLP</sequence>
<dbReference type="PANTHER" id="PTHR24301:SF2">
    <property type="entry name" value="THROMBOXANE-A SYNTHASE"/>
    <property type="match status" value="1"/>
</dbReference>